<gene>
    <name evidence="10" type="ORF">PG991_014117</name>
</gene>
<dbReference type="SUPFAM" id="SSF51695">
    <property type="entry name" value="PLC-like phosphodiesterases"/>
    <property type="match status" value="1"/>
</dbReference>
<dbReference type="InterPro" id="IPR030395">
    <property type="entry name" value="GP_PDE_dom"/>
</dbReference>
<evidence type="ECO:0000256" key="4">
    <source>
        <dbReference type="ARBA" id="ARBA00022801"/>
    </source>
</evidence>
<keyword evidence="7" id="KW-0472">Membrane</keyword>
<dbReference type="Pfam" id="PF03009">
    <property type="entry name" value="GDPD"/>
    <property type="match status" value="1"/>
</dbReference>
<feature type="domain" description="GP-PDE" evidence="9">
    <location>
        <begin position="20"/>
        <end position="99"/>
    </location>
</feature>
<evidence type="ECO:0000256" key="7">
    <source>
        <dbReference type="ARBA" id="ARBA00023136"/>
    </source>
</evidence>
<keyword evidence="6" id="KW-0443">Lipid metabolism</keyword>
<keyword evidence="4" id="KW-0378">Hydrolase</keyword>
<reference evidence="10 11" key="1">
    <citation type="submission" date="2023-01" db="EMBL/GenBank/DDBJ databases">
        <title>Analysis of 21 Apiospora genomes using comparative genomics revels a genus with tremendous synthesis potential of carbohydrate active enzymes and secondary metabolites.</title>
        <authorList>
            <person name="Sorensen T."/>
        </authorList>
    </citation>
    <scope>NUCLEOTIDE SEQUENCE [LARGE SCALE GENOMIC DNA]</scope>
    <source>
        <strain evidence="10 11">CBS 20057</strain>
    </source>
</reference>
<keyword evidence="5" id="KW-1133">Transmembrane helix</keyword>
<evidence type="ECO:0000256" key="2">
    <source>
        <dbReference type="ARBA" id="ARBA00007277"/>
    </source>
</evidence>
<dbReference type="PANTHER" id="PTHR42758:SF2">
    <property type="entry name" value="PHOSPHATIDYLGLYCEROL PHOSPHOLIPASE C"/>
    <property type="match status" value="1"/>
</dbReference>
<evidence type="ECO:0000256" key="1">
    <source>
        <dbReference type="ARBA" id="ARBA00004370"/>
    </source>
</evidence>
<evidence type="ECO:0000313" key="11">
    <source>
        <dbReference type="Proteomes" id="UP001396898"/>
    </source>
</evidence>
<feature type="region of interest" description="Disordered" evidence="8">
    <location>
        <begin position="1"/>
        <end position="22"/>
    </location>
</feature>
<protein>
    <recommendedName>
        <fullName evidence="9">GP-PDE domain-containing protein</fullName>
    </recommendedName>
</protein>
<evidence type="ECO:0000256" key="8">
    <source>
        <dbReference type="SAM" id="MobiDB-lite"/>
    </source>
</evidence>
<dbReference type="Gene3D" id="3.20.20.190">
    <property type="entry name" value="Phosphatidylinositol (PI) phosphodiesterase"/>
    <property type="match status" value="1"/>
</dbReference>
<evidence type="ECO:0000313" key="10">
    <source>
        <dbReference type="EMBL" id="KAK8001895.1"/>
    </source>
</evidence>
<dbReference type="EMBL" id="JAQQWI010000018">
    <property type="protein sequence ID" value="KAK8001895.1"/>
    <property type="molecule type" value="Genomic_DNA"/>
</dbReference>
<comment type="subcellular location">
    <subcellularLocation>
        <location evidence="1">Membrane</location>
    </subcellularLocation>
</comment>
<dbReference type="InterPro" id="IPR052271">
    <property type="entry name" value="GDPD-Related"/>
</dbReference>
<dbReference type="InterPro" id="IPR017946">
    <property type="entry name" value="PLC-like_Pdiesterase_TIM-brl"/>
</dbReference>
<name>A0ABR1R7W6_9PEZI</name>
<comment type="caution">
    <text evidence="10">The sequence shown here is derived from an EMBL/GenBank/DDBJ whole genome shotgun (WGS) entry which is preliminary data.</text>
</comment>
<evidence type="ECO:0000256" key="5">
    <source>
        <dbReference type="ARBA" id="ARBA00022989"/>
    </source>
</evidence>
<dbReference type="PROSITE" id="PS51704">
    <property type="entry name" value="GP_PDE"/>
    <property type="match status" value="1"/>
</dbReference>
<accession>A0ABR1R7W6</accession>
<evidence type="ECO:0000256" key="3">
    <source>
        <dbReference type="ARBA" id="ARBA00022692"/>
    </source>
</evidence>
<proteinExistence type="inferred from homology"/>
<organism evidence="10 11">
    <name type="scientific">Apiospora marii</name>
    <dbReference type="NCBI Taxonomy" id="335849"/>
    <lineage>
        <taxon>Eukaryota</taxon>
        <taxon>Fungi</taxon>
        <taxon>Dikarya</taxon>
        <taxon>Ascomycota</taxon>
        <taxon>Pezizomycotina</taxon>
        <taxon>Sordariomycetes</taxon>
        <taxon>Xylariomycetidae</taxon>
        <taxon>Amphisphaeriales</taxon>
        <taxon>Apiosporaceae</taxon>
        <taxon>Apiospora</taxon>
    </lineage>
</organism>
<dbReference type="Proteomes" id="UP001396898">
    <property type="component" value="Unassembled WGS sequence"/>
</dbReference>
<keyword evidence="3" id="KW-0812">Transmembrane</keyword>
<sequence length="99" mass="10959">MTESPWAAAREMPGTPSRLPQTISHRGYAAAFPENTMAAFRGAVEADSHALETDLHLSRDGMVMLSHDATLQRCFGDSRRVADCDWEVLKTIRTVKEPS</sequence>
<comment type="similarity">
    <text evidence="2">Belongs to the glycerophosphoryl diester phosphodiesterase family.</text>
</comment>
<evidence type="ECO:0000259" key="9">
    <source>
        <dbReference type="PROSITE" id="PS51704"/>
    </source>
</evidence>
<keyword evidence="11" id="KW-1185">Reference proteome</keyword>
<dbReference type="PANTHER" id="PTHR42758">
    <property type="entry name" value="PHOSPHATIDYLGLYCEROL PHOSPHOLIPASE C"/>
    <property type="match status" value="1"/>
</dbReference>
<evidence type="ECO:0000256" key="6">
    <source>
        <dbReference type="ARBA" id="ARBA00023098"/>
    </source>
</evidence>